<dbReference type="PANTHER" id="PTHR22855:SF13">
    <property type="entry name" value="METHYLCROTONOYL-COA CARBOXYLASE BETA CHAIN, MITOCHONDRIAL"/>
    <property type="match status" value="1"/>
</dbReference>
<evidence type="ECO:0008006" key="2">
    <source>
        <dbReference type="Google" id="ProtNLM"/>
    </source>
</evidence>
<dbReference type="SUPFAM" id="SSF52096">
    <property type="entry name" value="ClpP/crotonase"/>
    <property type="match status" value="1"/>
</dbReference>
<dbReference type="EMBL" id="UINC01142540">
    <property type="protein sequence ID" value="SVD30926.1"/>
    <property type="molecule type" value="Genomic_DNA"/>
</dbReference>
<dbReference type="GO" id="GO:0004485">
    <property type="term" value="F:methylcrotonoyl-CoA carboxylase activity"/>
    <property type="evidence" value="ECO:0007669"/>
    <property type="project" value="TreeGrafter"/>
</dbReference>
<sequence length="49" mass="5300">EQSSPYFATARGWDDGLIDPAETRNVLGLAISVALNAPVESTEFGVFRM</sequence>
<dbReference type="Gene3D" id="3.90.226.10">
    <property type="entry name" value="2-enoyl-CoA Hydratase, Chain A, domain 1"/>
    <property type="match status" value="1"/>
</dbReference>
<protein>
    <recommendedName>
        <fullName evidence="2">Acetyl-CoA carboxylase domain-containing protein</fullName>
    </recommendedName>
</protein>
<dbReference type="GO" id="GO:0006552">
    <property type="term" value="P:L-leucine catabolic process"/>
    <property type="evidence" value="ECO:0007669"/>
    <property type="project" value="TreeGrafter"/>
</dbReference>
<dbReference type="AlphaFoldDB" id="A0A382U9F7"/>
<dbReference type="InterPro" id="IPR045190">
    <property type="entry name" value="MCCB/AccD1-like"/>
</dbReference>
<evidence type="ECO:0000313" key="1">
    <source>
        <dbReference type="EMBL" id="SVD30926.1"/>
    </source>
</evidence>
<feature type="non-terminal residue" evidence="1">
    <location>
        <position position="1"/>
    </location>
</feature>
<gene>
    <name evidence="1" type="ORF">METZ01_LOCUS383780</name>
</gene>
<dbReference type="PANTHER" id="PTHR22855">
    <property type="entry name" value="ACETYL, PROPIONYL, PYRUVATE, AND GLUTACONYL CARBOXYLASE-RELATED"/>
    <property type="match status" value="1"/>
</dbReference>
<proteinExistence type="predicted"/>
<reference evidence="1" key="1">
    <citation type="submission" date="2018-05" db="EMBL/GenBank/DDBJ databases">
        <authorList>
            <person name="Lanie J.A."/>
            <person name="Ng W.-L."/>
            <person name="Kazmierczak K.M."/>
            <person name="Andrzejewski T.M."/>
            <person name="Davidsen T.M."/>
            <person name="Wayne K.J."/>
            <person name="Tettelin H."/>
            <person name="Glass J.I."/>
            <person name="Rusch D."/>
            <person name="Podicherti R."/>
            <person name="Tsui H.-C.T."/>
            <person name="Winkler M.E."/>
        </authorList>
    </citation>
    <scope>NUCLEOTIDE SEQUENCE</scope>
</reference>
<dbReference type="GO" id="GO:1905202">
    <property type="term" value="C:methylcrotonoyl-CoA carboxylase complex"/>
    <property type="evidence" value="ECO:0007669"/>
    <property type="project" value="TreeGrafter"/>
</dbReference>
<accession>A0A382U9F7</accession>
<dbReference type="InterPro" id="IPR029045">
    <property type="entry name" value="ClpP/crotonase-like_dom_sf"/>
</dbReference>
<organism evidence="1">
    <name type="scientific">marine metagenome</name>
    <dbReference type="NCBI Taxonomy" id="408172"/>
    <lineage>
        <taxon>unclassified sequences</taxon>
        <taxon>metagenomes</taxon>
        <taxon>ecological metagenomes</taxon>
    </lineage>
</organism>
<name>A0A382U9F7_9ZZZZ</name>